<dbReference type="Pfam" id="PF00535">
    <property type="entry name" value="Glycos_transf_2"/>
    <property type="match status" value="1"/>
</dbReference>
<evidence type="ECO:0000259" key="1">
    <source>
        <dbReference type="Pfam" id="PF00535"/>
    </source>
</evidence>
<dbReference type="InterPro" id="IPR001173">
    <property type="entry name" value="Glyco_trans_2-like"/>
</dbReference>
<evidence type="ECO:0000313" key="3">
    <source>
        <dbReference type="Proteomes" id="UP000199060"/>
    </source>
</evidence>
<organism evidence="2 3">
    <name type="scientific">Algoriphagus faecimaris</name>
    <dbReference type="NCBI Taxonomy" id="686796"/>
    <lineage>
        <taxon>Bacteria</taxon>
        <taxon>Pseudomonadati</taxon>
        <taxon>Bacteroidota</taxon>
        <taxon>Cytophagia</taxon>
        <taxon>Cytophagales</taxon>
        <taxon>Cyclobacteriaceae</taxon>
        <taxon>Algoriphagus</taxon>
    </lineage>
</organism>
<dbReference type="Proteomes" id="UP000199060">
    <property type="component" value="Unassembled WGS sequence"/>
</dbReference>
<feature type="domain" description="Glycosyltransferase 2-like" evidence="1">
    <location>
        <begin position="5"/>
        <end position="129"/>
    </location>
</feature>
<evidence type="ECO:0000313" key="2">
    <source>
        <dbReference type="EMBL" id="SDC84413.1"/>
    </source>
</evidence>
<proteinExistence type="predicted"/>
<dbReference type="GO" id="GO:0016740">
    <property type="term" value="F:transferase activity"/>
    <property type="evidence" value="ECO:0007669"/>
    <property type="project" value="UniProtKB-KW"/>
</dbReference>
<dbReference type="AlphaFoldDB" id="A0A1G6PWB6"/>
<dbReference type="PANTHER" id="PTHR43685:SF2">
    <property type="entry name" value="GLYCOSYLTRANSFERASE 2-LIKE DOMAIN-CONTAINING PROTEIN"/>
    <property type="match status" value="1"/>
</dbReference>
<protein>
    <submittedName>
        <fullName evidence="2">Glycosyltransferase, GT2 family</fullName>
    </submittedName>
</protein>
<dbReference type="InterPro" id="IPR050834">
    <property type="entry name" value="Glycosyltransf_2"/>
</dbReference>
<dbReference type="InterPro" id="IPR029044">
    <property type="entry name" value="Nucleotide-diphossugar_trans"/>
</dbReference>
<keyword evidence="3" id="KW-1185">Reference proteome</keyword>
<dbReference type="Gene3D" id="3.90.550.10">
    <property type="entry name" value="Spore Coat Polysaccharide Biosynthesis Protein SpsA, Chain A"/>
    <property type="match status" value="1"/>
</dbReference>
<sequence length="288" mass="33470">MLLISIIIPTYRSWDLLAKCLQSLQNQSLSNCNFEILVVNNDPKDPKPNFLALPENAKILTQKRAGSYSARNLGMAVAEGKLIAFTDSDCIPDKDWLKQGFDYIQNGFDLVGGKVEFFKEEDGDELTFLFEQTFNFNQKRNVEERGQSITANLFVKKEVIEKVGDFSENLMSGGDFEWTQKASALGFKMKYGEDALVYHPARKRFRDLISKKKRTSGGMFYRFFENYSVWQKFTFTLNMLRPRISLLFRKDLYLVDKIKLFFAVWYLEWIGIKEMFLLAHKGKAAQRQ</sequence>
<dbReference type="RefSeq" id="WP_169712708.1">
    <property type="nucleotide sequence ID" value="NZ_FNAC01000007.1"/>
</dbReference>
<dbReference type="PANTHER" id="PTHR43685">
    <property type="entry name" value="GLYCOSYLTRANSFERASE"/>
    <property type="match status" value="1"/>
</dbReference>
<name>A0A1G6PWB6_9BACT</name>
<dbReference type="EMBL" id="FNAC01000007">
    <property type="protein sequence ID" value="SDC84413.1"/>
    <property type="molecule type" value="Genomic_DNA"/>
</dbReference>
<dbReference type="SUPFAM" id="SSF53448">
    <property type="entry name" value="Nucleotide-diphospho-sugar transferases"/>
    <property type="match status" value="1"/>
</dbReference>
<dbReference type="STRING" id="686796.SAMN04488104_100785"/>
<gene>
    <name evidence="2" type="ORF">SAMN04488104_100785</name>
</gene>
<keyword evidence="2" id="KW-0808">Transferase</keyword>
<reference evidence="3" key="1">
    <citation type="submission" date="2016-10" db="EMBL/GenBank/DDBJ databases">
        <authorList>
            <person name="Varghese N."/>
            <person name="Submissions S."/>
        </authorList>
    </citation>
    <scope>NUCLEOTIDE SEQUENCE [LARGE SCALE GENOMIC DNA]</scope>
    <source>
        <strain evidence="3">DSM 23095</strain>
    </source>
</reference>
<dbReference type="CDD" id="cd00761">
    <property type="entry name" value="Glyco_tranf_GTA_type"/>
    <property type="match status" value="1"/>
</dbReference>
<accession>A0A1G6PWB6</accession>